<sequence>PEQGGYELRGKVKETFCLVEDNYHLVPSVFAYHTSQLLHEIAHTIRYPRRRSPP</sequence>
<dbReference type="Proteomes" id="UP000887566">
    <property type="component" value="Unplaced"/>
</dbReference>
<name>A0A914VYC5_9BILA</name>
<reference evidence="2" key="1">
    <citation type="submission" date="2022-11" db="UniProtKB">
        <authorList>
            <consortium name="WormBaseParasite"/>
        </authorList>
    </citation>
    <scope>IDENTIFICATION</scope>
</reference>
<proteinExistence type="predicted"/>
<keyword evidence="1" id="KW-1185">Reference proteome</keyword>
<dbReference type="AlphaFoldDB" id="A0A914VYC5"/>
<accession>A0A914VYC5</accession>
<organism evidence="1 2">
    <name type="scientific">Plectus sambesii</name>
    <dbReference type="NCBI Taxonomy" id="2011161"/>
    <lineage>
        <taxon>Eukaryota</taxon>
        <taxon>Metazoa</taxon>
        <taxon>Ecdysozoa</taxon>
        <taxon>Nematoda</taxon>
        <taxon>Chromadorea</taxon>
        <taxon>Plectida</taxon>
        <taxon>Plectina</taxon>
        <taxon>Plectoidea</taxon>
        <taxon>Plectidae</taxon>
        <taxon>Plectus</taxon>
    </lineage>
</organism>
<evidence type="ECO:0000313" key="1">
    <source>
        <dbReference type="Proteomes" id="UP000887566"/>
    </source>
</evidence>
<evidence type="ECO:0000313" key="2">
    <source>
        <dbReference type="WBParaSite" id="PSAMB.scaffold2736size21566.g18973.t1"/>
    </source>
</evidence>
<protein>
    <submittedName>
        <fullName evidence="2">Uncharacterized protein</fullName>
    </submittedName>
</protein>
<dbReference type="WBParaSite" id="PSAMB.scaffold2736size21566.g18973.t1">
    <property type="protein sequence ID" value="PSAMB.scaffold2736size21566.g18973.t1"/>
    <property type="gene ID" value="PSAMB.scaffold2736size21566.g18973"/>
</dbReference>